<evidence type="ECO:0000313" key="7">
    <source>
        <dbReference type="Proteomes" id="UP001515480"/>
    </source>
</evidence>
<sequence length="468" mass="50901">MDEASLELIVHLDCKGLPLAPAYLCERLADFRAAGATGVLLEWEDMLPFNGELSCISCKYAFTREDIAAVVETADGLGLEVVPLLQTLGHCEYMLKHESLAHLREDHGDYGTLCPSAAADLLEEALSQVLQLHPHSKRVHIGCDEPTIGAHPLTKAAASDEPDGLGGVFVRHIARMTTAARARGCTCLMWHDAAVGLSEGALEQLLETGAQLVVWDYRPQLHEDDPSLRFAARLCARAAVSNGAVPRPLIATAFKGGDACDAITPHEGARLANQSEWKAWMYPGGGSQPREIGGVVLTGWSRFGHLLPLCEMLPAAMPVLLQSLSLWRERSGLLAAEKSTQAVARWQSSDDRGSALRRLCTDLDRASTRVSAVEEELKTNTKPSTARRPAPKLANRLNAEAISLVSNVTQIDAQFAELMSDADPLFQCDAMEWRQAKITHLLGRAQRIQQSSHELCTTPIRIADMSRA</sequence>
<evidence type="ECO:0000256" key="2">
    <source>
        <dbReference type="ARBA" id="ARBA00006285"/>
    </source>
</evidence>
<evidence type="ECO:0000256" key="4">
    <source>
        <dbReference type="ARBA" id="ARBA00022801"/>
    </source>
</evidence>
<dbReference type="EMBL" id="JBGBPQ010000004">
    <property type="protein sequence ID" value="KAL1525210.1"/>
    <property type="molecule type" value="Genomic_DNA"/>
</dbReference>
<evidence type="ECO:0000313" key="6">
    <source>
        <dbReference type="EMBL" id="KAL1525210.1"/>
    </source>
</evidence>
<dbReference type="PANTHER" id="PTHR21040">
    <property type="entry name" value="BCDNA.GH04120"/>
    <property type="match status" value="1"/>
</dbReference>
<dbReference type="AlphaFoldDB" id="A0AB34JTN3"/>
<dbReference type="InterPro" id="IPR017853">
    <property type="entry name" value="GH"/>
</dbReference>
<feature type="domain" description="Glycoside hydrolase family 20 catalytic" evidence="5">
    <location>
        <begin position="61"/>
        <end position="217"/>
    </location>
</feature>
<dbReference type="PANTHER" id="PTHR21040:SF8">
    <property type="entry name" value="BCDNA.GH04120"/>
    <property type="match status" value="1"/>
</dbReference>
<dbReference type="Proteomes" id="UP001515480">
    <property type="component" value="Unassembled WGS sequence"/>
</dbReference>
<evidence type="ECO:0000256" key="3">
    <source>
        <dbReference type="ARBA" id="ARBA00012663"/>
    </source>
</evidence>
<keyword evidence="7" id="KW-1185">Reference proteome</keyword>
<dbReference type="GO" id="GO:0004563">
    <property type="term" value="F:beta-N-acetylhexosaminidase activity"/>
    <property type="evidence" value="ECO:0007669"/>
    <property type="project" value="UniProtKB-EC"/>
</dbReference>
<dbReference type="SUPFAM" id="SSF51445">
    <property type="entry name" value="(Trans)glycosidases"/>
    <property type="match status" value="1"/>
</dbReference>
<dbReference type="InterPro" id="IPR038901">
    <property type="entry name" value="HEXDC-like"/>
</dbReference>
<evidence type="ECO:0000259" key="5">
    <source>
        <dbReference type="Pfam" id="PF00728"/>
    </source>
</evidence>
<dbReference type="GO" id="GO:0005975">
    <property type="term" value="P:carbohydrate metabolic process"/>
    <property type="evidence" value="ECO:0007669"/>
    <property type="project" value="InterPro"/>
</dbReference>
<keyword evidence="4" id="KW-0378">Hydrolase</keyword>
<protein>
    <recommendedName>
        <fullName evidence="3">beta-N-acetylhexosaminidase</fullName>
        <ecNumber evidence="3">3.2.1.52</ecNumber>
    </recommendedName>
</protein>
<accession>A0AB34JTN3</accession>
<reference evidence="6 7" key="1">
    <citation type="journal article" date="2024" name="Science">
        <title>Giant polyketide synthase enzymes in the biosynthesis of giant marine polyether toxins.</title>
        <authorList>
            <person name="Fallon T.R."/>
            <person name="Shende V.V."/>
            <person name="Wierzbicki I.H."/>
            <person name="Pendleton A.L."/>
            <person name="Watervoot N.F."/>
            <person name="Auber R.P."/>
            <person name="Gonzalez D.J."/>
            <person name="Wisecaver J.H."/>
            <person name="Moore B.S."/>
        </authorList>
    </citation>
    <scope>NUCLEOTIDE SEQUENCE [LARGE SCALE GENOMIC DNA]</scope>
    <source>
        <strain evidence="6 7">12B1</strain>
    </source>
</reference>
<dbReference type="Pfam" id="PF00728">
    <property type="entry name" value="Glyco_hydro_20"/>
    <property type="match status" value="1"/>
</dbReference>
<organism evidence="6 7">
    <name type="scientific">Prymnesium parvum</name>
    <name type="common">Toxic golden alga</name>
    <dbReference type="NCBI Taxonomy" id="97485"/>
    <lineage>
        <taxon>Eukaryota</taxon>
        <taxon>Haptista</taxon>
        <taxon>Haptophyta</taxon>
        <taxon>Prymnesiophyceae</taxon>
        <taxon>Prymnesiales</taxon>
        <taxon>Prymnesiaceae</taxon>
        <taxon>Prymnesium</taxon>
    </lineage>
</organism>
<evidence type="ECO:0000256" key="1">
    <source>
        <dbReference type="ARBA" id="ARBA00001231"/>
    </source>
</evidence>
<comment type="caution">
    <text evidence="6">The sequence shown here is derived from an EMBL/GenBank/DDBJ whole genome shotgun (WGS) entry which is preliminary data.</text>
</comment>
<comment type="catalytic activity">
    <reaction evidence="1">
        <text>Hydrolysis of terminal non-reducing N-acetyl-D-hexosamine residues in N-acetyl-beta-D-hexosaminides.</text>
        <dbReference type="EC" id="3.2.1.52"/>
    </reaction>
</comment>
<gene>
    <name evidence="6" type="ORF">AB1Y20_020077</name>
</gene>
<comment type="similarity">
    <text evidence="2">Belongs to the glycosyl hydrolase 20 family.</text>
</comment>
<dbReference type="EC" id="3.2.1.52" evidence="3"/>
<dbReference type="Gene3D" id="3.20.20.80">
    <property type="entry name" value="Glycosidases"/>
    <property type="match status" value="1"/>
</dbReference>
<proteinExistence type="inferred from homology"/>
<name>A0AB34JTN3_PRYPA</name>
<dbReference type="InterPro" id="IPR015883">
    <property type="entry name" value="Glyco_hydro_20_cat"/>
</dbReference>